<dbReference type="GO" id="GO:0006417">
    <property type="term" value="P:regulation of translation"/>
    <property type="evidence" value="ECO:0007669"/>
    <property type="project" value="UniProtKB-KW"/>
</dbReference>
<dbReference type="InterPro" id="IPR024046">
    <property type="entry name" value="Flagellar_assmbl_FliW_dom_sf"/>
</dbReference>
<dbReference type="EMBL" id="RIZI01000170">
    <property type="protein sequence ID" value="RNF61090.1"/>
    <property type="molecule type" value="Genomic_DNA"/>
</dbReference>
<accession>A0A3M8R3F0</accession>
<evidence type="ECO:0000256" key="2">
    <source>
        <dbReference type="ARBA" id="ARBA00022795"/>
    </source>
</evidence>
<name>A0A3M8R3F0_9PROT</name>
<evidence type="ECO:0000256" key="3">
    <source>
        <dbReference type="ARBA" id="ARBA00022845"/>
    </source>
</evidence>
<dbReference type="AlphaFoldDB" id="A0A3M8R3F0"/>
<dbReference type="InterPro" id="IPR003775">
    <property type="entry name" value="Flagellar_assembly_factor_FliW"/>
</dbReference>
<keyword evidence="3" id="KW-0810">Translation regulation</keyword>
<dbReference type="GO" id="GO:0044780">
    <property type="term" value="P:bacterial-type flagellum assembly"/>
    <property type="evidence" value="ECO:0007669"/>
    <property type="project" value="InterPro"/>
</dbReference>
<dbReference type="SUPFAM" id="SSF141457">
    <property type="entry name" value="BH3618-like"/>
    <property type="match status" value="1"/>
</dbReference>
<dbReference type="PANTHER" id="PTHR39190">
    <property type="entry name" value="FLAGELLAR ASSEMBLY FACTOR FLIW"/>
    <property type="match status" value="1"/>
</dbReference>
<comment type="caution">
    <text evidence="4">The sequence shown here is derived from an EMBL/GenBank/DDBJ whole genome shotgun (WGS) entry which is preliminary data.</text>
</comment>
<dbReference type="PANTHER" id="PTHR39190:SF1">
    <property type="entry name" value="FLAGELLAR ASSEMBLY FACTOR FLIW"/>
    <property type="match status" value="1"/>
</dbReference>
<dbReference type="Pfam" id="PF02623">
    <property type="entry name" value="FliW"/>
    <property type="match status" value="1"/>
</dbReference>
<proteinExistence type="predicted"/>
<evidence type="ECO:0000313" key="4">
    <source>
        <dbReference type="EMBL" id="RNF61090.1"/>
    </source>
</evidence>
<protein>
    <recommendedName>
        <fullName evidence="5">Flagellar assembly factor FliW</fullName>
    </recommendedName>
</protein>
<evidence type="ECO:0008006" key="5">
    <source>
        <dbReference type="Google" id="ProtNLM"/>
    </source>
</evidence>
<gene>
    <name evidence="4" type="ORF">EC580_08580</name>
</gene>
<dbReference type="RefSeq" id="WP_123104103.1">
    <property type="nucleotide sequence ID" value="NZ_CP127527.1"/>
</dbReference>
<keyword evidence="1" id="KW-0963">Cytoplasm</keyword>
<reference evidence="4" key="1">
    <citation type="submission" date="2018-10" db="EMBL/GenBank/DDBJ databases">
        <title>Acidithiobacillus sulfuriphilus sp. nov.: an extremely acidophilic sulfur-oxidizing chemolithotroph isolated from a neutral pH environment.</title>
        <authorList>
            <person name="Falagan C."/>
            <person name="Moya-Beltran A."/>
            <person name="Quatrini R."/>
            <person name="Johnson D.B."/>
        </authorList>
    </citation>
    <scope>NUCLEOTIDE SEQUENCE [LARGE SCALE GENOMIC DNA]</scope>
    <source>
        <strain evidence="4">CJ-2</strain>
    </source>
</reference>
<organism evidence="4">
    <name type="scientific">Acidithiobacillus sulfuriphilus</name>
    <dbReference type="NCBI Taxonomy" id="1867749"/>
    <lineage>
        <taxon>Bacteria</taxon>
        <taxon>Pseudomonadati</taxon>
        <taxon>Pseudomonadota</taxon>
        <taxon>Acidithiobacillia</taxon>
        <taxon>Acidithiobacillales</taxon>
        <taxon>Acidithiobacillaceae</taxon>
        <taxon>Acidithiobacillus</taxon>
    </lineage>
</organism>
<keyword evidence="2" id="KW-1005">Bacterial flagellum biogenesis</keyword>
<dbReference type="Gene3D" id="2.30.290.10">
    <property type="entry name" value="BH3618-like"/>
    <property type="match status" value="1"/>
</dbReference>
<evidence type="ECO:0000256" key="1">
    <source>
        <dbReference type="ARBA" id="ARBA00022490"/>
    </source>
</evidence>
<sequence>MSMQATRFGPLDIDDEQIWTCAAPMPGFEDLRRFALLHVADQGPFLWLQSLEEPLISFLLVEGRHFALDYTGRPPFLRAEGSCITLVMVILPRQPEEGLQANALAPLCFQPESRQFGQWIVDTQQSGTAMPPVHGNTPPLALAGHILPLIAHQPLNPSSQVTAGAAQVLAIAL</sequence>
<dbReference type="OrthoDB" id="9801235at2"/>